<gene>
    <name evidence="2" type="ORF">CCAM_LOCUS27579</name>
</gene>
<accession>A0A484MA69</accession>
<dbReference type="AlphaFoldDB" id="A0A484MA69"/>
<dbReference type="EMBL" id="OOIL02003033">
    <property type="protein sequence ID" value="VFQ85803.1"/>
    <property type="molecule type" value="Genomic_DNA"/>
</dbReference>
<feature type="compositionally biased region" description="Low complexity" evidence="1">
    <location>
        <begin position="174"/>
        <end position="213"/>
    </location>
</feature>
<dbReference type="InterPro" id="IPR016024">
    <property type="entry name" value="ARM-type_fold"/>
</dbReference>
<evidence type="ECO:0000313" key="3">
    <source>
        <dbReference type="Proteomes" id="UP000595140"/>
    </source>
</evidence>
<feature type="region of interest" description="Disordered" evidence="1">
    <location>
        <begin position="155"/>
        <end position="213"/>
    </location>
</feature>
<proteinExistence type="predicted"/>
<dbReference type="Gene3D" id="1.25.40.180">
    <property type="match status" value="1"/>
</dbReference>
<sequence length="371" mass="40357">MVYYGDKKSIHYSEPPKTVCFLSRNSRFDELVMAVHAAMNTTPDDTKLTLLGRYPLRIPDGQVVNEPFPLTNNQSLEWFLKATWLFPPLHVYVAAEKITVDKKFVRGEPLLKRCSNGVSTSRNVIDLTSDDENEDKFNVGDDGRVRKISRLWKDNPSKASSSYREDERALNGGNAPTTATDTVVTTNPSPTATQAAPPATNAVPHTNPSPTATQAAASATNAAIATNPCHTYTQGAADATDAVGATNPSSAAAAATPAAAAFDFLVAGREDQTTTRLNHLPIRATVFATPGAPGEFEKKRWWTDILNSLTPKNSKRVLEQVKDANIDNAKSLVDFVRIAYDEAMRDHVFCEMLVDICVLLNSTLPGFTCGR</sequence>
<dbReference type="Proteomes" id="UP000595140">
    <property type="component" value="Unassembled WGS sequence"/>
</dbReference>
<evidence type="ECO:0000313" key="2">
    <source>
        <dbReference type="EMBL" id="VFQ85803.1"/>
    </source>
</evidence>
<organism evidence="2 3">
    <name type="scientific">Cuscuta campestris</name>
    <dbReference type="NCBI Taxonomy" id="132261"/>
    <lineage>
        <taxon>Eukaryota</taxon>
        <taxon>Viridiplantae</taxon>
        <taxon>Streptophyta</taxon>
        <taxon>Embryophyta</taxon>
        <taxon>Tracheophyta</taxon>
        <taxon>Spermatophyta</taxon>
        <taxon>Magnoliopsida</taxon>
        <taxon>eudicotyledons</taxon>
        <taxon>Gunneridae</taxon>
        <taxon>Pentapetalae</taxon>
        <taxon>asterids</taxon>
        <taxon>lamiids</taxon>
        <taxon>Solanales</taxon>
        <taxon>Convolvulaceae</taxon>
        <taxon>Cuscuteae</taxon>
        <taxon>Cuscuta</taxon>
        <taxon>Cuscuta subgen. Grammica</taxon>
        <taxon>Cuscuta sect. Cleistogrammica</taxon>
    </lineage>
</organism>
<reference evidence="2 3" key="1">
    <citation type="submission" date="2018-04" db="EMBL/GenBank/DDBJ databases">
        <authorList>
            <person name="Vogel A."/>
        </authorList>
    </citation>
    <scope>NUCLEOTIDE SEQUENCE [LARGE SCALE GENOMIC DNA]</scope>
</reference>
<name>A0A484MA69_9ASTE</name>
<evidence type="ECO:0000256" key="1">
    <source>
        <dbReference type="SAM" id="MobiDB-lite"/>
    </source>
</evidence>
<dbReference type="SUPFAM" id="SSF48371">
    <property type="entry name" value="ARM repeat"/>
    <property type="match status" value="1"/>
</dbReference>
<keyword evidence="3" id="KW-1185">Reference proteome</keyword>
<protein>
    <submittedName>
        <fullName evidence="2">Uncharacterized protein</fullName>
    </submittedName>
</protein>